<keyword evidence="1" id="KW-0433">Leucine-rich repeat</keyword>
<dbReference type="AlphaFoldDB" id="A0AAV6GML7"/>
<accession>A0AAV6GML7</accession>
<evidence type="ECO:0000256" key="1">
    <source>
        <dbReference type="ARBA" id="ARBA00022614"/>
    </source>
</evidence>
<evidence type="ECO:0000259" key="6">
    <source>
        <dbReference type="SMART" id="SM00013"/>
    </source>
</evidence>
<keyword evidence="4" id="KW-0325">Glycoprotein</keyword>
<feature type="chain" id="PRO_5043484652" description="LRRNT domain-containing protein" evidence="5">
    <location>
        <begin position="32"/>
        <end position="376"/>
    </location>
</feature>
<dbReference type="InterPro" id="IPR003591">
    <property type="entry name" value="Leu-rich_rpt_typical-subtyp"/>
</dbReference>
<dbReference type="GO" id="GO:0005615">
    <property type="term" value="C:extracellular space"/>
    <property type="evidence" value="ECO:0007669"/>
    <property type="project" value="TreeGrafter"/>
</dbReference>
<keyword evidence="2 5" id="KW-0732">Signal</keyword>
<evidence type="ECO:0000256" key="4">
    <source>
        <dbReference type="ARBA" id="ARBA00023180"/>
    </source>
</evidence>
<dbReference type="InterPro" id="IPR001611">
    <property type="entry name" value="Leu-rich_rpt"/>
</dbReference>
<dbReference type="Gene3D" id="3.80.10.10">
    <property type="entry name" value="Ribonuclease Inhibitor"/>
    <property type="match status" value="2"/>
</dbReference>
<dbReference type="InterPro" id="IPR000372">
    <property type="entry name" value="LRRNT"/>
</dbReference>
<comment type="caution">
    <text evidence="7">The sequence shown here is derived from an EMBL/GenBank/DDBJ whole genome shotgun (WGS) entry which is preliminary data.</text>
</comment>
<protein>
    <recommendedName>
        <fullName evidence="6">LRRNT domain-containing protein</fullName>
    </recommendedName>
</protein>
<dbReference type="Pfam" id="PF13855">
    <property type="entry name" value="LRR_8"/>
    <property type="match status" value="1"/>
</dbReference>
<evidence type="ECO:0000256" key="3">
    <source>
        <dbReference type="ARBA" id="ARBA00022737"/>
    </source>
</evidence>
<evidence type="ECO:0000313" key="7">
    <source>
        <dbReference type="EMBL" id="KAG5275222.1"/>
    </source>
</evidence>
<evidence type="ECO:0000256" key="5">
    <source>
        <dbReference type="SAM" id="SignalP"/>
    </source>
</evidence>
<dbReference type="PROSITE" id="PS51450">
    <property type="entry name" value="LRR"/>
    <property type="match status" value="1"/>
</dbReference>
<dbReference type="SMART" id="SM00013">
    <property type="entry name" value="LRRNT"/>
    <property type="match status" value="1"/>
</dbReference>
<keyword evidence="8" id="KW-1185">Reference proteome</keyword>
<dbReference type="InterPro" id="IPR032675">
    <property type="entry name" value="LRR_dom_sf"/>
</dbReference>
<dbReference type="Pfam" id="PF00560">
    <property type="entry name" value="LRR_1"/>
    <property type="match status" value="1"/>
</dbReference>
<dbReference type="PANTHER" id="PTHR45712:SF17">
    <property type="entry name" value="LUMICAN-LIKE"/>
    <property type="match status" value="1"/>
</dbReference>
<dbReference type="EMBL" id="JADWDJ010000010">
    <property type="protein sequence ID" value="KAG5275222.1"/>
    <property type="molecule type" value="Genomic_DNA"/>
</dbReference>
<dbReference type="Proteomes" id="UP000823561">
    <property type="component" value="Chromosome 10"/>
</dbReference>
<evidence type="ECO:0000313" key="8">
    <source>
        <dbReference type="Proteomes" id="UP000823561"/>
    </source>
</evidence>
<organism evidence="7 8">
    <name type="scientific">Alosa alosa</name>
    <name type="common">allis shad</name>
    <dbReference type="NCBI Taxonomy" id="278164"/>
    <lineage>
        <taxon>Eukaryota</taxon>
        <taxon>Metazoa</taxon>
        <taxon>Chordata</taxon>
        <taxon>Craniata</taxon>
        <taxon>Vertebrata</taxon>
        <taxon>Euteleostomi</taxon>
        <taxon>Actinopterygii</taxon>
        <taxon>Neopterygii</taxon>
        <taxon>Teleostei</taxon>
        <taxon>Clupei</taxon>
        <taxon>Clupeiformes</taxon>
        <taxon>Clupeoidei</taxon>
        <taxon>Clupeidae</taxon>
        <taxon>Alosa</taxon>
    </lineage>
</organism>
<keyword evidence="3" id="KW-0677">Repeat</keyword>
<reference evidence="7" key="1">
    <citation type="submission" date="2020-10" db="EMBL/GenBank/DDBJ databases">
        <title>Chromosome-scale genome assembly of the Allis shad, Alosa alosa.</title>
        <authorList>
            <person name="Margot Z."/>
            <person name="Christophe K."/>
            <person name="Cabau C."/>
            <person name="Louis A."/>
            <person name="Berthelot C."/>
            <person name="Parey E."/>
            <person name="Roest Crollius H."/>
            <person name="Montfort J."/>
            <person name="Robinson-Rechavi M."/>
            <person name="Bucao C."/>
            <person name="Bouchez O."/>
            <person name="Gislard M."/>
            <person name="Lluch J."/>
            <person name="Milhes M."/>
            <person name="Lampietro C."/>
            <person name="Lopez Roques C."/>
            <person name="Donnadieu C."/>
            <person name="Braasch I."/>
            <person name="Desvignes T."/>
            <person name="Postlethwait J."/>
            <person name="Bobe J."/>
            <person name="Guiguen Y."/>
        </authorList>
    </citation>
    <scope>NUCLEOTIDE SEQUENCE</scope>
    <source>
        <strain evidence="7">M-15738</strain>
        <tissue evidence="7">Blood</tissue>
    </source>
</reference>
<evidence type="ECO:0000256" key="2">
    <source>
        <dbReference type="ARBA" id="ARBA00022729"/>
    </source>
</evidence>
<name>A0AAV6GML7_9TELE</name>
<dbReference type="InterPro" id="IPR050333">
    <property type="entry name" value="SLRP"/>
</dbReference>
<gene>
    <name evidence="7" type="ORF">AALO_G00144940</name>
</gene>
<dbReference type="PANTHER" id="PTHR45712">
    <property type="entry name" value="AGAP008170-PA"/>
    <property type="match status" value="1"/>
</dbReference>
<proteinExistence type="predicted"/>
<dbReference type="SUPFAM" id="SSF52058">
    <property type="entry name" value="L domain-like"/>
    <property type="match status" value="1"/>
</dbReference>
<feature type="signal peptide" evidence="5">
    <location>
        <begin position="1"/>
        <end position="31"/>
    </location>
</feature>
<feature type="domain" description="LRRNT" evidence="6">
    <location>
        <begin position="73"/>
        <end position="108"/>
    </location>
</feature>
<sequence length="376" mass="41949">MLISLDRHVAYSSPLLVLVLVLSAMHGPVWGSTLDVDYGGVPLWINRFLGEPSVLSLRGRMDPSWFRAVNTQSCPSECECPVQWPTALYCDHRALGELPAELPARTQYLFLQGNQLTGFRPDAFANATGLRWLFLDRNQLLSGRLDAGLFSGLTRLVNVFMNNNNLTEVPMGLPAGVRQLRLAYNHIEKIPPGTFENLRNLTTLLLQGNRLKVVGESDFKGLSSLSLLDLSGNLFETFPRHLPPSVSQLYLSNNSLVGVEGGILQGLPGLRYLRLGRNILRDGGMEPGAFNLSSLVELELSYNQLTRIPVVPTTLQYLYLEANQISVFNVSSLCREVSITAYSRIKILRLDGNKLRPHELPADWAMCLRVLHHIYI</sequence>
<dbReference type="SMART" id="SM00369">
    <property type="entry name" value="LRR_TYP"/>
    <property type="match status" value="7"/>
</dbReference>